<keyword evidence="10" id="KW-1185">Reference proteome</keyword>
<keyword evidence="2" id="KW-0808">Transferase</keyword>
<dbReference type="InterPro" id="IPR005790">
    <property type="entry name" value="DNA_polIII_delta"/>
</dbReference>
<comment type="similarity">
    <text evidence="6">Belongs to the DNA polymerase HolA subunit family.</text>
</comment>
<dbReference type="GO" id="GO:0003887">
    <property type="term" value="F:DNA-directed DNA polymerase activity"/>
    <property type="evidence" value="ECO:0007669"/>
    <property type="project" value="UniProtKB-KW"/>
</dbReference>
<protein>
    <recommendedName>
        <fullName evidence="1">DNA-directed DNA polymerase</fullName>
        <ecNumber evidence="1">2.7.7.7</ecNumber>
    </recommendedName>
</protein>
<keyword evidence="5" id="KW-0239">DNA-directed DNA polymerase</keyword>
<evidence type="ECO:0000313" key="9">
    <source>
        <dbReference type="EMBL" id="CCF82822.1"/>
    </source>
</evidence>
<evidence type="ECO:0000256" key="3">
    <source>
        <dbReference type="ARBA" id="ARBA00022695"/>
    </source>
</evidence>
<dbReference type="InterPro" id="IPR027417">
    <property type="entry name" value="P-loop_NTPase"/>
</dbReference>
<dbReference type="GO" id="GO:0003677">
    <property type="term" value="F:DNA binding"/>
    <property type="evidence" value="ECO:0007669"/>
    <property type="project" value="InterPro"/>
</dbReference>
<evidence type="ECO:0000256" key="7">
    <source>
        <dbReference type="ARBA" id="ARBA00049244"/>
    </source>
</evidence>
<proteinExistence type="inferred from homology"/>
<dbReference type="NCBIfam" id="TIGR01128">
    <property type="entry name" value="holA"/>
    <property type="match status" value="1"/>
</dbReference>
<dbReference type="Pfam" id="PF21694">
    <property type="entry name" value="DNA_pol3_delta_C"/>
    <property type="match status" value="1"/>
</dbReference>
<dbReference type="PANTHER" id="PTHR34388">
    <property type="entry name" value="DNA POLYMERASE III SUBUNIT DELTA"/>
    <property type="match status" value="1"/>
</dbReference>
<evidence type="ECO:0000313" key="10">
    <source>
        <dbReference type="Proteomes" id="UP000004221"/>
    </source>
</evidence>
<dbReference type="EMBL" id="CAGS01000067">
    <property type="protein sequence ID" value="CCF82822.1"/>
    <property type="molecule type" value="Genomic_DNA"/>
</dbReference>
<organism evidence="9 10">
    <name type="scientific">Nitrolancea hollandica Lb</name>
    <dbReference type="NCBI Taxonomy" id="1129897"/>
    <lineage>
        <taxon>Bacteria</taxon>
        <taxon>Pseudomonadati</taxon>
        <taxon>Thermomicrobiota</taxon>
        <taxon>Thermomicrobia</taxon>
        <taxon>Sphaerobacterales</taxon>
        <taxon>Sphaerobacterineae</taxon>
        <taxon>Sphaerobacteraceae</taxon>
        <taxon>Nitrolancea</taxon>
    </lineage>
</organism>
<evidence type="ECO:0000256" key="2">
    <source>
        <dbReference type="ARBA" id="ARBA00022679"/>
    </source>
</evidence>
<feature type="domain" description="DNA polymerase III delta subunit-like C-terminal" evidence="8">
    <location>
        <begin position="223"/>
        <end position="338"/>
    </location>
</feature>
<keyword evidence="4" id="KW-0235">DNA replication</keyword>
<evidence type="ECO:0000256" key="6">
    <source>
        <dbReference type="ARBA" id="ARBA00034754"/>
    </source>
</evidence>
<dbReference type="AlphaFoldDB" id="I4EDR0"/>
<dbReference type="GO" id="GO:0006261">
    <property type="term" value="P:DNA-templated DNA replication"/>
    <property type="evidence" value="ECO:0007669"/>
    <property type="project" value="TreeGrafter"/>
</dbReference>
<dbReference type="SUPFAM" id="SSF48019">
    <property type="entry name" value="post-AAA+ oligomerization domain-like"/>
    <property type="match status" value="1"/>
</dbReference>
<evidence type="ECO:0000259" key="8">
    <source>
        <dbReference type="Pfam" id="PF21694"/>
    </source>
</evidence>
<gene>
    <name evidence="9" type="ORF">NITHO_1590013</name>
</gene>
<comment type="caution">
    <text evidence="9">The sequence shown here is derived from an EMBL/GenBank/DDBJ whole genome shotgun (WGS) entry which is preliminary data.</text>
</comment>
<dbReference type="OrthoDB" id="9775929at2"/>
<dbReference type="Proteomes" id="UP000004221">
    <property type="component" value="Unassembled WGS sequence"/>
</dbReference>
<evidence type="ECO:0000256" key="5">
    <source>
        <dbReference type="ARBA" id="ARBA00022932"/>
    </source>
</evidence>
<accession>I4EDR0</accession>
<evidence type="ECO:0000256" key="1">
    <source>
        <dbReference type="ARBA" id="ARBA00012417"/>
    </source>
</evidence>
<dbReference type="EC" id="2.7.7.7" evidence="1"/>
<dbReference type="Gene3D" id="1.10.8.60">
    <property type="match status" value="1"/>
</dbReference>
<sequence>MAGAQVIHVLHGANSLGIQERARLLRDQGDPTGINTTIIDQAAGHLGDLRSACCAIGFFGTSRVVIARDLITPKGTRRKRRTAKSADGSPLDQVIGVMNDVPPTTLLIVIEESVGPVEERALKTVTQEVRVERLDVPRGRELVTWAMNRARLYDTEFEPGSAERLLEALFPGSWSARPRGDDVPPDLYRLDTEIAKLAVAAGAGGKITAGQIAELVPGAEALNIWGLTNAIAGGNPASAVQEIERELASGTPAEMIIGQLVGLFETFAALLIQGGPPDIRAVAAETGLSEARLQQAARSIRHFSPERVRWALAALRDIDFAAKQGQVDAQDALAGIVVQLATRS</sequence>
<keyword evidence="3" id="KW-0548">Nucleotidyltransferase</keyword>
<name>I4EDR0_9BACT</name>
<dbReference type="Gene3D" id="3.40.50.300">
    <property type="entry name" value="P-loop containing nucleotide triphosphate hydrolases"/>
    <property type="match status" value="1"/>
</dbReference>
<dbReference type="InterPro" id="IPR008921">
    <property type="entry name" value="DNA_pol3_clamp-load_cplx_C"/>
</dbReference>
<comment type="catalytic activity">
    <reaction evidence="7">
        <text>DNA(n) + a 2'-deoxyribonucleoside 5'-triphosphate = DNA(n+1) + diphosphate</text>
        <dbReference type="Rhea" id="RHEA:22508"/>
        <dbReference type="Rhea" id="RHEA-COMP:17339"/>
        <dbReference type="Rhea" id="RHEA-COMP:17340"/>
        <dbReference type="ChEBI" id="CHEBI:33019"/>
        <dbReference type="ChEBI" id="CHEBI:61560"/>
        <dbReference type="ChEBI" id="CHEBI:173112"/>
        <dbReference type="EC" id="2.7.7.7"/>
    </reaction>
</comment>
<reference evidence="9 10" key="1">
    <citation type="journal article" date="2012" name="ISME J.">
        <title>Nitrification expanded: discovery, physiology and genomics of a nitrite-oxidizing bacterium from the phylum Chloroflexi.</title>
        <authorList>
            <person name="Sorokin D.Y."/>
            <person name="Lucker S."/>
            <person name="Vejmelkova D."/>
            <person name="Kostrikina N.A."/>
            <person name="Kleerebezem R."/>
            <person name="Rijpstra W.I."/>
            <person name="Damste J.S."/>
            <person name="Le Paslier D."/>
            <person name="Muyzer G."/>
            <person name="Wagner M."/>
            <person name="van Loosdrecht M.C."/>
            <person name="Daims H."/>
        </authorList>
    </citation>
    <scope>NUCLEOTIDE SEQUENCE [LARGE SCALE GENOMIC DNA]</scope>
    <source>
        <strain evidence="10">none</strain>
    </source>
</reference>
<dbReference type="GO" id="GO:0009360">
    <property type="term" value="C:DNA polymerase III complex"/>
    <property type="evidence" value="ECO:0007669"/>
    <property type="project" value="TreeGrafter"/>
</dbReference>
<dbReference type="PANTHER" id="PTHR34388:SF1">
    <property type="entry name" value="DNA POLYMERASE III SUBUNIT DELTA"/>
    <property type="match status" value="1"/>
</dbReference>
<evidence type="ECO:0000256" key="4">
    <source>
        <dbReference type="ARBA" id="ARBA00022705"/>
    </source>
</evidence>
<dbReference type="InterPro" id="IPR048466">
    <property type="entry name" value="DNA_pol3_delta-like_C"/>
</dbReference>
<dbReference type="Gene3D" id="1.20.272.10">
    <property type="match status" value="1"/>
</dbReference>